<evidence type="ECO:0000313" key="2">
    <source>
        <dbReference type="EMBL" id="MDO3694012.1"/>
    </source>
</evidence>
<proteinExistence type="predicted"/>
<organism evidence="2 3">
    <name type="scientific">Wenyingzhuangia gilva</name>
    <dbReference type="NCBI Taxonomy" id="3057677"/>
    <lineage>
        <taxon>Bacteria</taxon>
        <taxon>Pseudomonadati</taxon>
        <taxon>Bacteroidota</taxon>
        <taxon>Flavobacteriia</taxon>
        <taxon>Flavobacteriales</taxon>
        <taxon>Flavobacteriaceae</taxon>
        <taxon>Wenyingzhuangia</taxon>
    </lineage>
</organism>
<gene>
    <name evidence="2" type="ORF">QVZ41_03995</name>
</gene>
<keyword evidence="3" id="KW-1185">Reference proteome</keyword>
<dbReference type="RefSeq" id="WP_302883256.1">
    <property type="nucleotide sequence ID" value="NZ_JAUMIT010000001.1"/>
</dbReference>
<accession>A0ABT8VPW8</accession>
<dbReference type="Proteomes" id="UP001168642">
    <property type="component" value="Unassembled WGS sequence"/>
</dbReference>
<dbReference type="Pfam" id="PF18990">
    <property type="entry name" value="DUF5723"/>
    <property type="match status" value="1"/>
</dbReference>
<name>A0ABT8VPW8_9FLAO</name>
<comment type="caution">
    <text evidence="2">The sequence shown here is derived from an EMBL/GenBank/DDBJ whole genome shotgun (WGS) entry which is preliminary data.</text>
</comment>
<evidence type="ECO:0000259" key="1">
    <source>
        <dbReference type="Pfam" id="PF18990"/>
    </source>
</evidence>
<evidence type="ECO:0000313" key="3">
    <source>
        <dbReference type="Proteomes" id="UP001168642"/>
    </source>
</evidence>
<dbReference type="InterPro" id="IPR043781">
    <property type="entry name" value="DUF5723"/>
</dbReference>
<reference evidence="2" key="1">
    <citation type="submission" date="2023-07" db="EMBL/GenBank/DDBJ databases">
        <title>Wenyingzhuangia sp. chi5 genome sequencing and assembly.</title>
        <authorList>
            <person name="Park S."/>
        </authorList>
    </citation>
    <scope>NUCLEOTIDE SEQUENCE</scope>
    <source>
        <strain evidence="2">Chi5</strain>
    </source>
</reference>
<feature type="domain" description="DUF5723" evidence="1">
    <location>
        <begin position="38"/>
        <end position="449"/>
    </location>
</feature>
<sequence>MKNKFLFILVLLYRVTFSQSSIGFIDNYSGVESVVYNPANILDTRYKYDINIISLSGSIGNQYLSVNPFQIIKDLNFGLNDIKPTYSAFKYNRELTSSFGIKHIDNYTISSESSSNRNAYGNFTALGPSFLWTINKYNAVAFTTAIKSYGHAFKLNTLLYNNVTNKAFENTSFNSEDDLQNFKDNLEITPRNYSQAFLWAETGFSYAGIVKHTANDFLKLGVSFKFLRGIRTGAIYSNDLNLDFQFNENKPKESRLDFKGNVTNLYALKGANFGMGLDVGFVYEKRNKTFPINLRDKSGNIYFSKAPYSYKIGVSITDVGFLNYNNVFTNKDNPNLINVDLTSPSYNFNIENYLTITTLESEKQTYLLPTTGRFNFDYNINDKWYINTNFDVYMLSSTNVKQIKYISNFVVSPRYETIHFSAFLPVSINKFGIFKAGIGIRTGYFFAGSSSIITNLSNYSKEGDFFIGFKIPIYNKRVIKEYKNSLNHKLISPPKLKSRR</sequence>
<protein>
    <submittedName>
        <fullName evidence="2">DUF5723 family protein</fullName>
    </submittedName>
</protein>
<dbReference type="EMBL" id="JAUMIT010000001">
    <property type="protein sequence ID" value="MDO3694012.1"/>
    <property type="molecule type" value="Genomic_DNA"/>
</dbReference>